<dbReference type="Proteomes" id="UP000781710">
    <property type="component" value="Unassembled WGS sequence"/>
</dbReference>
<protein>
    <submittedName>
        <fullName evidence="3">Uncharacterized protein</fullName>
    </submittedName>
</protein>
<dbReference type="EMBL" id="PDWW01000002">
    <property type="protein sequence ID" value="KAF1727065.1"/>
    <property type="molecule type" value="Genomic_DNA"/>
</dbReference>
<comment type="caution">
    <text evidence="3">The sequence shown here is derived from an EMBL/GenBank/DDBJ whole genome shotgun (WGS) entry which is preliminary data.</text>
</comment>
<keyword evidence="2" id="KW-1133">Transmembrane helix</keyword>
<sequence length="176" mass="19979">MTDDAWIGLFGGILIALVSALVAILLQRAHEYRKEKATARLAVYTMLLELNNLYFWVVSSEMQQRHPPEEILVKCREVSSQLSEKLRTFDTVEHLEEILTVLFSSSFKTANDRARRLDRLIDAYGELVNPKFAKAISKVSQDNLLGQMQRGSLDTNAPGAWRYERTRSSSVEGDDS</sequence>
<accession>A0ABQ6ZLH3</accession>
<name>A0ABQ6ZLH3_9GAMM</name>
<keyword evidence="2" id="KW-0472">Membrane</keyword>
<proteinExistence type="predicted"/>
<feature type="transmembrane region" description="Helical" evidence="2">
    <location>
        <begin position="6"/>
        <end position="26"/>
    </location>
</feature>
<keyword evidence="2" id="KW-0812">Transmembrane</keyword>
<evidence type="ECO:0000256" key="2">
    <source>
        <dbReference type="SAM" id="Phobius"/>
    </source>
</evidence>
<keyword evidence="4" id="KW-1185">Reference proteome</keyword>
<reference evidence="3 4" key="1">
    <citation type="submission" date="2017-10" db="EMBL/GenBank/DDBJ databases">
        <title>Whole genome sequencing of members of genus Pseudoxanthomonas.</title>
        <authorList>
            <person name="Kumar S."/>
            <person name="Bansal K."/>
            <person name="Kaur A."/>
            <person name="Patil P."/>
            <person name="Sharma S."/>
            <person name="Patil P.B."/>
        </authorList>
    </citation>
    <scope>NUCLEOTIDE SEQUENCE [LARGE SCALE GENOMIC DNA]</scope>
    <source>
        <strain evidence="3 4">DSM 17109</strain>
    </source>
</reference>
<dbReference type="RefSeq" id="WP_162336414.1">
    <property type="nucleotide sequence ID" value="NZ_JBHSRQ010000004.1"/>
</dbReference>
<feature type="region of interest" description="Disordered" evidence="1">
    <location>
        <begin position="156"/>
        <end position="176"/>
    </location>
</feature>
<evidence type="ECO:0000313" key="3">
    <source>
        <dbReference type="EMBL" id="KAF1727065.1"/>
    </source>
</evidence>
<gene>
    <name evidence="3" type="ORF">CSC78_02975</name>
</gene>
<evidence type="ECO:0000313" key="4">
    <source>
        <dbReference type="Proteomes" id="UP000781710"/>
    </source>
</evidence>
<evidence type="ECO:0000256" key="1">
    <source>
        <dbReference type="SAM" id="MobiDB-lite"/>
    </source>
</evidence>
<organism evidence="3 4">
    <name type="scientific">Pseudoxanthomonas japonensis</name>
    <dbReference type="NCBI Taxonomy" id="69284"/>
    <lineage>
        <taxon>Bacteria</taxon>
        <taxon>Pseudomonadati</taxon>
        <taxon>Pseudomonadota</taxon>
        <taxon>Gammaproteobacteria</taxon>
        <taxon>Lysobacterales</taxon>
        <taxon>Lysobacteraceae</taxon>
        <taxon>Pseudoxanthomonas</taxon>
    </lineage>
</organism>